<sequence>MKCIVNHNIALTFGPHLVTVIRSSRTITPDPLTEVFFLRIRERCHCYRSVIPRESLDNAGLPLTILALDANNAVFWQFQLDNWQVVLDMLPE</sequence>
<organism evidence="1 2">
    <name type="scientific">Hypsibius exemplaris</name>
    <name type="common">Freshwater tardigrade</name>
    <dbReference type="NCBI Taxonomy" id="2072580"/>
    <lineage>
        <taxon>Eukaryota</taxon>
        <taxon>Metazoa</taxon>
        <taxon>Ecdysozoa</taxon>
        <taxon>Tardigrada</taxon>
        <taxon>Eutardigrada</taxon>
        <taxon>Parachela</taxon>
        <taxon>Hypsibioidea</taxon>
        <taxon>Hypsibiidae</taxon>
        <taxon>Hypsibius</taxon>
    </lineage>
</organism>
<dbReference type="EMBL" id="MTYJ01000153">
    <property type="protein sequence ID" value="OQV12137.1"/>
    <property type="molecule type" value="Genomic_DNA"/>
</dbReference>
<evidence type="ECO:0000313" key="2">
    <source>
        <dbReference type="Proteomes" id="UP000192578"/>
    </source>
</evidence>
<proteinExistence type="predicted"/>
<protein>
    <submittedName>
        <fullName evidence="1">Uncharacterized protein</fullName>
    </submittedName>
</protein>
<dbReference type="Proteomes" id="UP000192578">
    <property type="component" value="Unassembled WGS sequence"/>
</dbReference>
<comment type="caution">
    <text evidence="1">The sequence shown here is derived from an EMBL/GenBank/DDBJ whole genome shotgun (WGS) entry which is preliminary data.</text>
</comment>
<evidence type="ECO:0000313" key="1">
    <source>
        <dbReference type="EMBL" id="OQV12137.1"/>
    </source>
</evidence>
<dbReference type="AlphaFoldDB" id="A0A1W0WAE0"/>
<keyword evidence="2" id="KW-1185">Reference proteome</keyword>
<accession>A0A1W0WAE0</accession>
<reference evidence="2" key="1">
    <citation type="submission" date="2017-01" db="EMBL/GenBank/DDBJ databases">
        <title>Comparative genomics of anhydrobiosis in the tardigrade Hypsibius dujardini.</title>
        <authorList>
            <person name="Yoshida Y."/>
            <person name="Koutsovoulos G."/>
            <person name="Laetsch D."/>
            <person name="Stevens L."/>
            <person name="Kumar S."/>
            <person name="Horikawa D."/>
            <person name="Ishino K."/>
            <person name="Komine S."/>
            <person name="Tomita M."/>
            <person name="Blaxter M."/>
            <person name="Arakawa K."/>
        </authorList>
    </citation>
    <scope>NUCLEOTIDE SEQUENCE [LARGE SCALE GENOMIC DNA]</scope>
    <source>
        <strain evidence="2">Z151</strain>
    </source>
</reference>
<name>A0A1W0WAE0_HYPEX</name>
<gene>
    <name evidence="1" type="ORF">BV898_13616</name>
</gene>